<dbReference type="Pfam" id="PF01895">
    <property type="entry name" value="PhoU"/>
    <property type="match status" value="2"/>
</dbReference>
<dbReference type="InterPro" id="IPR026022">
    <property type="entry name" value="PhoU_dom"/>
</dbReference>
<dbReference type="Proteomes" id="UP001228113">
    <property type="component" value="Chromosome"/>
</dbReference>
<protein>
    <recommendedName>
        <fullName evidence="8">Phosphate-specific transport system accessory protein PhoU</fullName>
    </recommendedName>
</protein>
<feature type="domain" description="PhoU" evidence="10">
    <location>
        <begin position="17"/>
        <end position="103"/>
    </location>
</feature>
<dbReference type="GO" id="GO:0006817">
    <property type="term" value="P:phosphate ion transport"/>
    <property type="evidence" value="ECO:0007669"/>
    <property type="project" value="UniProtKB-KW"/>
</dbReference>
<dbReference type="InterPro" id="IPR028366">
    <property type="entry name" value="PhoU"/>
</dbReference>
<dbReference type="GO" id="GO:0045936">
    <property type="term" value="P:negative regulation of phosphate metabolic process"/>
    <property type="evidence" value="ECO:0007669"/>
    <property type="project" value="InterPro"/>
</dbReference>
<organism evidence="11 12">
    <name type="scientific">Mesoterricola sediminis</name>
    <dbReference type="NCBI Taxonomy" id="2927980"/>
    <lineage>
        <taxon>Bacteria</taxon>
        <taxon>Pseudomonadati</taxon>
        <taxon>Acidobacteriota</taxon>
        <taxon>Holophagae</taxon>
        <taxon>Holophagales</taxon>
        <taxon>Holophagaceae</taxon>
        <taxon>Mesoterricola</taxon>
    </lineage>
</organism>
<dbReference type="EMBL" id="AP027081">
    <property type="protein sequence ID" value="BDU76956.1"/>
    <property type="molecule type" value="Genomic_DNA"/>
</dbReference>
<dbReference type="GO" id="GO:0030643">
    <property type="term" value="P:intracellular phosphate ion homeostasis"/>
    <property type="evidence" value="ECO:0007669"/>
    <property type="project" value="InterPro"/>
</dbReference>
<evidence type="ECO:0000256" key="5">
    <source>
        <dbReference type="ARBA" id="ARBA00022490"/>
    </source>
</evidence>
<evidence type="ECO:0000259" key="10">
    <source>
        <dbReference type="Pfam" id="PF01895"/>
    </source>
</evidence>
<comment type="similarity">
    <text evidence="2 8">Belongs to the PhoU family.</text>
</comment>
<keyword evidence="4 8" id="KW-0813">Transport</keyword>
<dbReference type="PANTHER" id="PTHR42930:SF3">
    <property type="entry name" value="PHOSPHATE-SPECIFIC TRANSPORT SYSTEM ACCESSORY PROTEIN PHOU"/>
    <property type="match status" value="1"/>
</dbReference>
<dbReference type="RefSeq" id="WP_243331099.1">
    <property type="nucleotide sequence ID" value="NZ_AP027081.1"/>
</dbReference>
<keyword evidence="6 8" id="KW-0592">Phosphate transport</keyword>
<accession>A0AA48KCD9</accession>
<dbReference type="Gene3D" id="1.20.58.220">
    <property type="entry name" value="Phosphate transport system protein phou homolog 2, domain 2"/>
    <property type="match status" value="1"/>
</dbReference>
<feature type="coiled-coil region" evidence="9">
    <location>
        <begin position="38"/>
        <end position="65"/>
    </location>
</feature>
<evidence type="ECO:0000313" key="12">
    <source>
        <dbReference type="Proteomes" id="UP001228113"/>
    </source>
</evidence>
<comment type="subcellular location">
    <subcellularLocation>
        <location evidence="1 8">Cytoplasm</location>
    </subcellularLocation>
</comment>
<keyword evidence="12" id="KW-1185">Reference proteome</keyword>
<evidence type="ECO:0000256" key="2">
    <source>
        <dbReference type="ARBA" id="ARBA00008107"/>
    </source>
</evidence>
<dbReference type="SUPFAM" id="SSF109755">
    <property type="entry name" value="PhoU-like"/>
    <property type="match status" value="1"/>
</dbReference>
<comment type="function">
    <text evidence="7 8">Plays a role in the regulation of phosphate uptake.</text>
</comment>
<dbReference type="KEGG" id="msea:METESE_19140"/>
<dbReference type="NCBIfam" id="TIGR02135">
    <property type="entry name" value="phoU_full"/>
    <property type="match status" value="1"/>
</dbReference>
<dbReference type="AlphaFoldDB" id="A0AA48KCD9"/>
<evidence type="ECO:0000256" key="7">
    <source>
        <dbReference type="ARBA" id="ARBA00056181"/>
    </source>
</evidence>
<feature type="domain" description="PhoU" evidence="10">
    <location>
        <begin position="119"/>
        <end position="204"/>
    </location>
</feature>
<evidence type="ECO:0000256" key="8">
    <source>
        <dbReference type="PIRNR" id="PIRNR003107"/>
    </source>
</evidence>
<keyword evidence="5 8" id="KW-0963">Cytoplasm</keyword>
<evidence type="ECO:0000256" key="1">
    <source>
        <dbReference type="ARBA" id="ARBA00004496"/>
    </source>
</evidence>
<gene>
    <name evidence="11" type="primary">phoU</name>
    <name evidence="11" type="ORF">METESE_19140</name>
</gene>
<name>A0AA48KCD9_9BACT</name>
<dbReference type="PANTHER" id="PTHR42930">
    <property type="entry name" value="PHOSPHATE-SPECIFIC TRANSPORT SYSTEM ACCESSORY PROTEIN PHOU"/>
    <property type="match status" value="1"/>
</dbReference>
<comment type="subunit">
    <text evidence="3 8">Homodimer.</text>
</comment>
<keyword evidence="9" id="KW-0175">Coiled coil</keyword>
<evidence type="ECO:0000313" key="11">
    <source>
        <dbReference type="EMBL" id="BDU76956.1"/>
    </source>
</evidence>
<sequence length="226" mass="25269">MARHFDNELRDLKFSLLAMAGQVEEMIGLTQEALIERSDAKARQVNELDKKVDELELRLDQACIDLLALRAPFASDLRLIASTLKIVPELERIGDHCTNIARRALILNPMPPLDLGGNLRRLGEETAVMVRRAVDAFVNGDAEMARSVIEADDSVDGLYIQINRDLLKVMKEDPASIERASHLIIVLKNWERIADQATNIAEEVLFIIGGVNVKHPYLQANPEPES</sequence>
<proteinExistence type="inferred from homology"/>
<evidence type="ECO:0000256" key="6">
    <source>
        <dbReference type="ARBA" id="ARBA00022592"/>
    </source>
</evidence>
<dbReference type="PIRSF" id="PIRSF003107">
    <property type="entry name" value="PhoU"/>
    <property type="match status" value="1"/>
</dbReference>
<evidence type="ECO:0000256" key="3">
    <source>
        <dbReference type="ARBA" id="ARBA00011738"/>
    </source>
</evidence>
<dbReference type="InterPro" id="IPR038078">
    <property type="entry name" value="PhoU-like_sf"/>
</dbReference>
<dbReference type="GO" id="GO:0005737">
    <property type="term" value="C:cytoplasm"/>
    <property type="evidence" value="ECO:0007669"/>
    <property type="project" value="UniProtKB-SubCell"/>
</dbReference>
<dbReference type="FunFam" id="1.20.58.220:FF:000004">
    <property type="entry name" value="Phosphate-specific transport system accessory protein PhoU"/>
    <property type="match status" value="1"/>
</dbReference>
<reference evidence="11" key="1">
    <citation type="journal article" date="2023" name="Int. J. Syst. Evol. Microbiol.">
        <title>Mesoterricola silvestris gen. nov., sp. nov., Mesoterricola sediminis sp. nov., Geothrix oryzae sp. nov., Geothrix edaphica sp. nov., Geothrix rubra sp. nov., and Geothrix limicola sp. nov., six novel members of Acidobacteriota isolated from soils.</title>
        <authorList>
            <person name="Itoh H."/>
            <person name="Sugisawa Y."/>
            <person name="Mise K."/>
            <person name="Xu Z."/>
            <person name="Kuniyasu M."/>
            <person name="Ushijima N."/>
            <person name="Kawano K."/>
            <person name="Kobayashi E."/>
            <person name="Shiratori Y."/>
            <person name="Masuda Y."/>
            <person name="Senoo K."/>
        </authorList>
    </citation>
    <scope>NUCLEOTIDE SEQUENCE</scope>
    <source>
        <strain evidence="11">W786</strain>
    </source>
</reference>
<evidence type="ECO:0000256" key="4">
    <source>
        <dbReference type="ARBA" id="ARBA00022448"/>
    </source>
</evidence>
<evidence type="ECO:0000256" key="9">
    <source>
        <dbReference type="SAM" id="Coils"/>
    </source>
</evidence>